<dbReference type="EMBL" id="CADCUT010000044">
    <property type="protein sequence ID" value="CAA9392310.1"/>
    <property type="molecule type" value="Genomic_DNA"/>
</dbReference>
<name>A0A6J4NUS9_9ACTN</name>
<dbReference type="AlphaFoldDB" id="A0A6J4NUS9"/>
<evidence type="ECO:0000313" key="1">
    <source>
        <dbReference type="EMBL" id="CAA9392310.1"/>
    </source>
</evidence>
<reference evidence="1" key="1">
    <citation type="submission" date="2020-02" db="EMBL/GenBank/DDBJ databases">
        <authorList>
            <person name="Meier V. D."/>
        </authorList>
    </citation>
    <scope>NUCLEOTIDE SEQUENCE</scope>
    <source>
        <strain evidence="1">AVDCRST_MAG03</strain>
    </source>
</reference>
<protein>
    <submittedName>
        <fullName evidence="1">Uncharacterized protein</fullName>
    </submittedName>
</protein>
<gene>
    <name evidence="1" type="ORF">AVDCRST_MAG03-693</name>
</gene>
<sequence>MTHGTNNDATRALHALLDGADGCGPAARAARLAQDDELADFLCGVQDDIVGEARKLLAQRAAE</sequence>
<organism evidence="1">
    <name type="scientific">uncultured Rubrobacteraceae bacterium</name>
    <dbReference type="NCBI Taxonomy" id="349277"/>
    <lineage>
        <taxon>Bacteria</taxon>
        <taxon>Bacillati</taxon>
        <taxon>Actinomycetota</taxon>
        <taxon>Rubrobacteria</taxon>
        <taxon>Rubrobacterales</taxon>
        <taxon>Rubrobacteraceae</taxon>
        <taxon>environmental samples</taxon>
    </lineage>
</organism>
<proteinExistence type="predicted"/>
<accession>A0A6J4NUS9</accession>